<dbReference type="Proteomes" id="UP001497623">
    <property type="component" value="Unassembled WGS sequence"/>
</dbReference>
<comment type="caution">
    <text evidence="3">The sequence shown here is derived from an EMBL/GenBank/DDBJ whole genome shotgun (WGS) entry which is preliminary data.</text>
</comment>
<protein>
    <recommendedName>
        <fullName evidence="2">Fibrinogen C-terminal domain-containing protein</fullName>
    </recommendedName>
</protein>
<evidence type="ECO:0000313" key="4">
    <source>
        <dbReference type="Proteomes" id="UP001497623"/>
    </source>
</evidence>
<accession>A0AAV2PK45</accession>
<dbReference type="InterPro" id="IPR014716">
    <property type="entry name" value="Fibrinogen_a/b/g_C_1"/>
</dbReference>
<dbReference type="InterPro" id="IPR036056">
    <property type="entry name" value="Fibrinogen-like_C"/>
</dbReference>
<dbReference type="Pfam" id="PF00147">
    <property type="entry name" value="Fibrinogen_C"/>
    <property type="match status" value="1"/>
</dbReference>
<dbReference type="PANTHER" id="PTHR19143:SF458">
    <property type="entry name" value="FIBRINOGEN C-TERMINAL DOMAIN-CONTAINING PROTEIN-RELATED"/>
    <property type="match status" value="1"/>
</dbReference>
<dbReference type="SMART" id="SM00186">
    <property type="entry name" value="FBG"/>
    <property type="match status" value="1"/>
</dbReference>
<dbReference type="PANTHER" id="PTHR19143">
    <property type="entry name" value="FIBRINOGEN/TENASCIN/ANGIOPOEITIN"/>
    <property type="match status" value="1"/>
</dbReference>
<proteinExistence type="predicted"/>
<evidence type="ECO:0000259" key="2">
    <source>
        <dbReference type="PROSITE" id="PS51406"/>
    </source>
</evidence>
<feature type="region of interest" description="Disordered" evidence="1">
    <location>
        <begin position="69"/>
        <end position="98"/>
    </location>
</feature>
<feature type="domain" description="Fibrinogen C-terminal" evidence="2">
    <location>
        <begin position="150"/>
        <end position="373"/>
    </location>
</feature>
<organism evidence="3 4">
    <name type="scientific">Meganyctiphanes norvegica</name>
    <name type="common">Northern krill</name>
    <name type="synonym">Thysanopoda norvegica</name>
    <dbReference type="NCBI Taxonomy" id="48144"/>
    <lineage>
        <taxon>Eukaryota</taxon>
        <taxon>Metazoa</taxon>
        <taxon>Ecdysozoa</taxon>
        <taxon>Arthropoda</taxon>
        <taxon>Crustacea</taxon>
        <taxon>Multicrustacea</taxon>
        <taxon>Malacostraca</taxon>
        <taxon>Eumalacostraca</taxon>
        <taxon>Eucarida</taxon>
        <taxon>Euphausiacea</taxon>
        <taxon>Euphausiidae</taxon>
        <taxon>Meganyctiphanes</taxon>
    </lineage>
</organism>
<dbReference type="Gene3D" id="3.90.215.10">
    <property type="entry name" value="Gamma Fibrinogen, chain A, domain 1"/>
    <property type="match status" value="1"/>
</dbReference>
<reference evidence="3 4" key="1">
    <citation type="submission" date="2024-05" db="EMBL/GenBank/DDBJ databases">
        <authorList>
            <person name="Wallberg A."/>
        </authorList>
    </citation>
    <scope>NUCLEOTIDE SEQUENCE [LARGE SCALE GENOMIC DNA]</scope>
</reference>
<evidence type="ECO:0000313" key="3">
    <source>
        <dbReference type="EMBL" id="CAL4059116.1"/>
    </source>
</evidence>
<gene>
    <name evidence="3" type="ORF">MNOR_LOCUS385</name>
</gene>
<dbReference type="PROSITE" id="PS51406">
    <property type="entry name" value="FIBRINOGEN_C_2"/>
    <property type="match status" value="1"/>
</dbReference>
<keyword evidence="4" id="KW-1185">Reference proteome</keyword>
<sequence length="378" mass="42792">ADMYNRVGRDLEEMGSVVDRVDGQVMREVHEFYDMQVKNMTEAQLTRLELHINSKINSLSDKMESIVSGAVSPTAGSPTSDRNGLVHSGSGNPGGCSNTDNVISSEKIAALVNASINSLMAPLLANQMDFMQKQNVLWSQLNSSLEDLREQPSFLPRDCSDHHWHQPHAPSGVYQIYPTLDPKMPVTVMCDMEKSSGWTEVLRRHNSSWGLTSFNRTWREYSQGFGLPGQGEHWMGLRWLHALTYRQPYEAEIIMHDIEQGTFLATYNTFRIDDEARLYRLVVGGFSGNVTTDSLGITHHNEPFSTPDHDNDDLPENCAQNNQGGWWFASCHRTTLTAPFPTSDDRDAKTIRWMKDNKWLVLDDVIFRIRPAAYTILP</sequence>
<dbReference type="AlphaFoldDB" id="A0AAV2PK45"/>
<evidence type="ECO:0000256" key="1">
    <source>
        <dbReference type="SAM" id="MobiDB-lite"/>
    </source>
</evidence>
<name>A0AAV2PK45_MEGNR</name>
<dbReference type="GO" id="GO:0005615">
    <property type="term" value="C:extracellular space"/>
    <property type="evidence" value="ECO:0007669"/>
    <property type="project" value="TreeGrafter"/>
</dbReference>
<dbReference type="InterPro" id="IPR050373">
    <property type="entry name" value="Fibrinogen_C-term_domain"/>
</dbReference>
<dbReference type="EMBL" id="CAXKWB010000084">
    <property type="protein sequence ID" value="CAL4059116.1"/>
    <property type="molecule type" value="Genomic_DNA"/>
</dbReference>
<dbReference type="SUPFAM" id="SSF56496">
    <property type="entry name" value="Fibrinogen C-terminal domain-like"/>
    <property type="match status" value="1"/>
</dbReference>
<dbReference type="InterPro" id="IPR002181">
    <property type="entry name" value="Fibrinogen_a/b/g_C_dom"/>
</dbReference>
<feature type="non-terminal residue" evidence="3">
    <location>
        <position position="1"/>
    </location>
</feature>